<evidence type="ECO:0000256" key="4">
    <source>
        <dbReference type="ARBA" id="ARBA00022477"/>
    </source>
</evidence>
<dbReference type="PANTHER" id="PTHR45817">
    <property type="entry name" value="LYSYL OXIDASE-LIKE-RELATED"/>
    <property type="match status" value="1"/>
</dbReference>
<feature type="transmembrane region" description="Helical" evidence="20">
    <location>
        <begin position="1123"/>
        <end position="1145"/>
    </location>
</feature>
<keyword evidence="13 20" id="KW-0472">Membrane</keyword>
<name>A0A8S1CH42_9INSE</name>
<feature type="transmembrane region" description="Helical" evidence="20">
    <location>
        <begin position="969"/>
        <end position="994"/>
    </location>
</feature>
<dbReference type="OrthoDB" id="547291at2759"/>
<evidence type="ECO:0000256" key="1">
    <source>
        <dbReference type="ARBA" id="ARBA00004141"/>
    </source>
</evidence>
<evidence type="ECO:0000256" key="18">
    <source>
        <dbReference type="PROSITE-ProRule" id="PRU00196"/>
    </source>
</evidence>
<keyword evidence="8 21" id="KW-0732">Signal</keyword>
<dbReference type="GO" id="GO:0016020">
    <property type="term" value="C:membrane"/>
    <property type="evidence" value="ECO:0007669"/>
    <property type="project" value="UniProtKB-SubCell"/>
</dbReference>
<dbReference type="SUPFAM" id="SSF53822">
    <property type="entry name" value="Periplasmic binding protein-like I"/>
    <property type="match status" value="1"/>
</dbReference>
<evidence type="ECO:0000256" key="12">
    <source>
        <dbReference type="ARBA" id="ARBA00023002"/>
    </source>
</evidence>
<evidence type="ECO:0000256" key="2">
    <source>
        <dbReference type="ARBA" id="ARBA00004239"/>
    </source>
</evidence>
<feature type="domain" description="SRCR" evidence="23">
    <location>
        <begin position="47"/>
        <end position="148"/>
    </location>
</feature>
<feature type="transmembrane region" description="Helical" evidence="20">
    <location>
        <begin position="1157"/>
        <end position="1179"/>
    </location>
</feature>
<feature type="transmembrane region" description="Helical" evidence="20">
    <location>
        <begin position="1044"/>
        <end position="1063"/>
    </location>
</feature>
<keyword evidence="10" id="KW-0801">TPQ</keyword>
<evidence type="ECO:0000256" key="21">
    <source>
        <dbReference type="SAM" id="SignalP"/>
    </source>
</evidence>
<evidence type="ECO:0000256" key="5">
    <source>
        <dbReference type="ARBA" id="ARBA00022525"/>
    </source>
</evidence>
<comment type="subcellular location">
    <subcellularLocation>
        <location evidence="1">Membrane</location>
        <topology evidence="1">Multi-pass membrane protein</topology>
    </subcellularLocation>
    <subcellularLocation>
        <location evidence="2">Secreted</location>
        <location evidence="2">Extracellular space</location>
    </subcellularLocation>
</comment>
<evidence type="ECO:0000256" key="13">
    <source>
        <dbReference type="ARBA" id="ARBA00023136"/>
    </source>
</evidence>
<evidence type="ECO:0000256" key="10">
    <source>
        <dbReference type="ARBA" id="ARBA00022772"/>
    </source>
</evidence>
<feature type="transmembrane region" description="Helical" evidence="20">
    <location>
        <begin position="1006"/>
        <end position="1024"/>
    </location>
</feature>
<comment type="similarity">
    <text evidence="3">Belongs to the lysyl oxidase family.</text>
</comment>
<evidence type="ECO:0000259" key="23">
    <source>
        <dbReference type="PROSITE" id="PS50287"/>
    </source>
</evidence>
<evidence type="ECO:0000256" key="8">
    <source>
        <dbReference type="ARBA" id="ARBA00022729"/>
    </source>
</evidence>
<sequence>MRLAAVLLAAAVLGHLAAPEQAAEQARERKMKLIKKFLKKKVAQGQIRLVEGTEKNEGNVEIFHKNSWGNVCDDEWDLREADVVCRQLGFEKGARTATHSSKYGPARRKFWMDNLYCSGDERLLSKCRFDGWGISDCDSSEAAGVVCHPNQEETTPAPTKPPKVLIPIEKATKQPLKLRLTGGRVSDEGRVEVKFSPTGEWGVLCGDGWGLPEAIVVCRQLGLGFANAAVQTDFFGGRYSKKTNKTTPMVLSGVECRGSEASIDACLHHQINEVDCPGESENIAAVVCTQALADLVIDHHELMRSSHLEDKQLFFLQCAMEENCLASQAYKIRDENENWHLDTRRLLRFTATIHNVGTDAFRPFVPKHLWQFHLCHMHYHSMEVFATFDVFDAAGRKVAEGHKASFCLEDNQCKAGVEPSYACANYGDQGISVGCADIYKHNIDCQWVDISELKPGMYTFKVAVNPEFKVAEQSFENNAALCNLLYTESYAHVFNCTLQRPLQAVGITTRSQHCSWRVGAEIMQFPPYLWLIPLLLLRVGADPVHDALLCEPRSVMPYLSVQGQAVITAFVDGHTGENCSIPVAVGLEQMAAIAWAVSEANALSLVPGINIGLEVFDTCSNSIMTHKAALSAISETDCDGHYSLGVLSSYRTAQVIQPLLAALDIQSFGKYLPEQRTLGPTALAAIETLKALNVTQTAVVAHSSAALRTFTSLANKMDICVTWQQVMHVDDETHHFDAGSPPTSGSAVVLGSWASIKEHLEGLQGSANFSRLSWVAAAVDLPWEVISEEASYEGLPPSMLLVAASTDAALQLDSLVSQESLEALGHGALASETHLAELRRASSVVLEAASRLREALLLDCGQFSICAELKPLLKHNFSDDAALAPTALEPPAAAPTGHVEPQFKVGKVEQATNCVEAVGDLQAGQLKVDNATAELLFDWVKGGCEKDCVCLNEVYRPTVWSLIRWNGEIWVAVVTSVAGVGVALSIAVAVFIITRICKGDVLEGNPTFSFILLLGVVFTYVAVLPYCLSGPRLLCVLRELGTCLGYALLLSVMLARAIMLTTTDEQGFMSHVSGYLQAALWFFIITVQVALTAQFLLFNKSELMAMPSSETDSRVVCHTHRGAFLLLLGYDFLLMLLLVLISPLVARSKRNYREGFFFCLASWMCATCWIFWVTGFVILDEPWRPMVIAGGQVACATVILGAIFIPRTYLIVSSVTRARIASAIPCAAAAYSSSTNILDIQYRSSQQALYDSVHNIHHGNHGMHGEDVPVAPPLPKSPHASPYAAAGVSNPNYYSEQPRGSNASTLKAGRSYASPENTYARYDSPPSPLKVTRF</sequence>
<dbReference type="Pfam" id="PF00003">
    <property type="entry name" value="7tm_3"/>
    <property type="match status" value="1"/>
</dbReference>
<organism evidence="24 25">
    <name type="scientific">Cloeon dipterum</name>
    <dbReference type="NCBI Taxonomy" id="197152"/>
    <lineage>
        <taxon>Eukaryota</taxon>
        <taxon>Metazoa</taxon>
        <taxon>Ecdysozoa</taxon>
        <taxon>Arthropoda</taxon>
        <taxon>Hexapoda</taxon>
        <taxon>Insecta</taxon>
        <taxon>Pterygota</taxon>
        <taxon>Palaeoptera</taxon>
        <taxon>Ephemeroptera</taxon>
        <taxon>Pisciforma</taxon>
        <taxon>Baetidae</taxon>
        <taxon>Cloeon</taxon>
    </lineage>
</organism>
<keyword evidence="6 20" id="KW-0812">Transmembrane</keyword>
<dbReference type="EC" id="1.4.3.13" evidence="16"/>
<dbReference type="PANTHER" id="PTHR45817:SF4">
    <property type="entry name" value="LYSYL OXIDASE-LIKE-RELATED"/>
    <property type="match status" value="1"/>
</dbReference>
<feature type="disulfide bond" evidence="18">
    <location>
        <begin position="117"/>
        <end position="127"/>
    </location>
</feature>
<dbReference type="FunFam" id="3.10.250.10:FF:000001">
    <property type="entry name" value="Lysyl oxidase 4 isoform X1"/>
    <property type="match status" value="1"/>
</dbReference>
<dbReference type="Gene3D" id="3.10.250.10">
    <property type="entry name" value="SRCR-like domain"/>
    <property type="match status" value="2"/>
</dbReference>
<dbReference type="Pfam" id="PF01186">
    <property type="entry name" value="Lysyl_oxidase"/>
    <property type="match status" value="1"/>
</dbReference>
<dbReference type="PRINTS" id="PR00258">
    <property type="entry name" value="SPERACTRCPTR"/>
</dbReference>
<dbReference type="GO" id="GO:0004930">
    <property type="term" value="F:G protein-coupled receptor activity"/>
    <property type="evidence" value="ECO:0007669"/>
    <property type="project" value="InterPro"/>
</dbReference>
<dbReference type="Proteomes" id="UP000494165">
    <property type="component" value="Unassembled WGS sequence"/>
</dbReference>
<dbReference type="PROSITE" id="PS50259">
    <property type="entry name" value="G_PROTEIN_RECEP_F3_4"/>
    <property type="match status" value="1"/>
</dbReference>
<dbReference type="InterPro" id="IPR017978">
    <property type="entry name" value="GPCR_3_C"/>
</dbReference>
<dbReference type="SMART" id="SM00202">
    <property type="entry name" value="SR"/>
    <property type="match status" value="2"/>
</dbReference>
<keyword evidence="4" id="KW-0886">LTQ</keyword>
<dbReference type="EMBL" id="CADEPI010000033">
    <property type="protein sequence ID" value="CAB3367726.1"/>
    <property type="molecule type" value="Genomic_DNA"/>
</dbReference>
<dbReference type="PROSITE" id="PS00420">
    <property type="entry name" value="SRCR_1"/>
    <property type="match status" value="1"/>
</dbReference>
<evidence type="ECO:0000313" key="25">
    <source>
        <dbReference type="Proteomes" id="UP000494165"/>
    </source>
</evidence>
<feature type="signal peptide" evidence="21">
    <location>
        <begin position="1"/>
        <end position="22"/>
    </location>
</feature>
<dbReference type="PRINTS" id="PR00074">
    <property type="entry name" value="LYSYLOXIDASE"/>
</dbReference>
<comment type="catalytic activity">
    <reaction evidence="17">
        <text>L-lysyl-[protein] + O2 + H2O = (S)-2-amino-6-oxohexanoyl-[protein] + H2O2 + NH4(+)</text>
        <dbReference type="Rhea" id="RHEA:24544"/>
        <dbReference type="Rhea" id="RHEA-COMP:9752"/>
        <dbReference type="Rhea" id="RHEA-COMP:12448"/>
        <dbReference type="ChEBI" id="CHEBI:15377"/>
        <dbReference type="ChEBI" id="CHEBI:15379"/>
        <dbReference type="ChEBI" id="CHEBI:16240"/>
        <dbReference type="ChEBI" id="CHEBI:28938"/>
        <dbReference type="ChEBI" id="CHEBI:29969"/>
        <dbReference type="ChEBI" id="CHEBI:131803"/>
        <dbReference type="EC" id="1.4.3.13"/>
    </reaction>
</comment>
<dbReference type="InterPro" id="IPR001190">
    <property type="entry name" value="SRCR"/>
</dbReference>
<dbReference type="InterPro" id="IPR001695">
    <property type="entry name" value="Lysyl_oxidase"/>
</dbReference>
<dbReference type="Gene3D" id="3.40.50.2300">
    <property type="match status" value="1"/>
</dbReference>
<evidence type="ECO:0000256" key="6">
    <source>
        <dbReference type="ARBA" id="ARBA00022692"/>
    </source>
</evidence>
<keyword evidence="7" id="KW-0479">Metal-binding</keyword>
<evidence type="ECO:0000313" key="24">
    <source>
        <dbReference type="EMBL" id="CAB3367726.1"/>
    </source>
</evidence>
<keyword evidence="5" id="KW-0964">Secreted</keyword>
<feature type="region of interest" description="Disordered" evidence="19">
    <location>
        <begin position="1288"/>
        <end position="1334"/>
    </location>
</feature>
<keyword evidence="14 18" id="KW-1015">Disulfide bond</keyword>
<feature type="transmembrane region" description="Helical" evidence="20">
    <location>
        <begin position="1185"/>
        <end position="1205"/>
    </location>
</feature>
<comment type="caution">
    <text evidence="24">The sequence shown here is derived from an EMBL/GenBank/DDBJ whole genome shotgun (WGS) entry which is preliminary data.</text>
</comment>
<evidence type="ECO:0000256" key="3">
    <source>
        <dbReference type="ARBA" id="ARBA00007492"/>
    </source>
</evidence>
<dbReference type="InterPro" id="IPR050912">
    <property type="entry name" value="LOX-like_protein"/>
</dbReference>
<feature type="compositionally biased region" description="Polar residues" evidence="19">
    <location>
        <begin position="1289"/>
        <end position="1305"/>
    </location>
</feature>
<evidence type="ECO:0000256" key="7">
    <source>
        <dbReference type="ARBA" id="ARBA00022723"/>
    </source>
</evidence>
<dbReference type="GO" id="GO:0005615">
    <property type="term" value="C:extracellular space"/>
    <property type="evidence" value="ECO:0007669"/>
    <property type="project" value="TreeGrafter"/>
</dbReference>
<protein>
    <recommendedName>
        <fullName evidence="16">protein-lysine 6-oxidase</fullName>
        <ecNumber evidence="16">1.4.3.13</ecNumber>
    </recommendedName>
</protein>
<dbReference type="SUPFAM" id="SSF56487">
    <property type="entry name" value="SRCR-like"/>
    <property type="match status" value="2"/>
</dbReference>
<feature type="domain" description="G-protein coupled receptors family 3 profile" evidence="22">
    <location>
        <begin position="970"/>
        <end position="1212"/>
    </location>
</feature>
<keyword evidence="9" id="KW-0677">Repeat</keyword>
<evidence type="ECO:0000256" key="19">
    <source>
        <dbReference type="SAM" id="MobiDB-lite"/>
    </source>
</evidence>
<feature type="disulfide bond" evidence="18">
    <location>
        <begin position="256"/>
        <end position="266"/>
    </location>
</feature>
<feature type="chain" id="PRO_5035729689" description="protein-lysine 6-oxidase" evidence="21">
    <location>
        <begin position="23"/>
        <end position="1334"/>
    </location>
</feature>
<dbReference type="GO" id="GO:0005507">
    <property type="term" value="F:copper ion binding"/>
    <property type="evidence" value="ECO:0007669"/>
    <property type="project" value="InterPro"/>
</dbReference>
<dbReference type="GO" id="GO:0004720">
    <property type="term" value="F:protein-lysine 6-oxidase activity"/>
    <property type="evidence" value="ECO:0007669"/>
    <property type="project" value="UniProtKB-EC"/>
</dbReference>
<evidence type="ECO:0000256" key="9">
    <source>
        <dbReference type="ARBA" id="ARBA00022737"/>
    </source>
</evidence>
<evidence type="ECO:0000256" key="15">
    <source>
        <dbReference type="ARBA" id="ARBA00023180"/>
    </source>
</evidence>
<keyword evidence="12" id="KW-0560">Oxidoreductase</keyword>
<evidence type="ECO:0000256" key="11">
    <source>
        <dbReference type="ARBA" id="ARBA00022989"/>
    </source>
</evidence>
<dbReference type="Pfam" id="PF00530">
    <property type="entry name" value="SRCR"/>
    <property type="match status" value="2"/>
</dbReference>
<feature type="domain" description="SRCR" evidence="23">
    <location>
        <begin position="178"/>
        <end position="289"/>
    </location>
</feature>
<dbReference type="PROSITE" id="PS50287">
    <property type="entry name" value="SRCR_2"/>
    <property type="match status" value="2"/>
</dbReference>
<proteinExistence type="inferred from homology"/>
<feature type="transmembrane region" description="Helical" evidence="20">
    <location>
        <begin position="1075"/>
        <end position="1098"/>
    </location>
</feature>
<evidence type="ECO:0000259" key="22">
    <source>
        <dbReference type="PROSITE" id="PS50259"/>
    </source>
</evidence>
<dbReference type="InterPro" id="IPR028082">
    <property type="entry name" value="Peripla_BP_I"/>
</dbReference>
<dbReference type="FunFam" id="3.10.250.10:FF:000008">
    <property type="entry name" value="Lysyl oxidase homolog 2"/>
    <property type="match status" value="1"/>
</dbReference>
<gene>
    <name evidence="24" type="ORF">CLODIP_2_CD11778</name>
</gene>
<dbReference type="InterPro" id="IPR036772">
    <property type="entry name" value="SRCR-like_dom_sf"/>
</dbReference>
<reference evidence="24 25" key="1">
    <citation type="submission" date="2020-04" db="EMBL/GenBank/DDBJ databases">
        <authorList>
            <person name="Alioto T."/>
            <person name="Alioto T."/>
            <person name="Gomez Garrido J."/>
        </authorList>
    </citation>
    <scope>NUCLEOTIDE SEQUENCE [LARGE SCALE GENOMIC DNA]</scope>
</reference>
<evidence type="ECO:0000256" key="20">
    <source>
        <dbReference type="SAM" id="Phobius"/>
    </source>
</evidence>
<evidence type="ECO:0000256" key="17">
    <source>
        <dbReference type="ARBA" id="ARBA00047861"/>
    </source>
</evidence>
<comment type="caution">
    <text evidence="18">Lacks conserved residue(s) required for the propagation of feature annotation.</text>
</comment>
<accession>A0A8S1CH42</accession>
<keyword evidence="11 20" id="KW-1133">Transmembrane helix</keyword>
<evidence type="ECO:0000256" key="14">
    <source>
        <dbReference type="ARBA" id="ARBA00023157"/>
    </source>
</evidence>
<keyword evidence="15" id="KW-0325">Glycoprotein</keyword>
<evidence type="ECO:0000256" key="16">
    <source>
        <dbReference type="ARBA" id="ARBA00038869"/>
    </source>
</evidence>
<keyword evidence="25" id="KW-1185">Reference proteome</keyword>